<dbReference type="KEGG" id="qdo:H9Q78_12260"/>
<keyword evidence="1" id="KW-1133">Transmembrane helix</keyword>
<keyword evidence="1" id="KW-0812">Transmembrane</keyword>
<evidence type="ECO:0000313" key="3">
    <source>
        <dbReference type="Proteomes" id="UP000515823"/>
    </source>
</evidence>
<keyword evidence="1" id="KW-0472">Membrane</keyword>
<keyword evidence="3" id="KW-1185">Reference proteome</keyword>
<evidence type="ECO:0000313" key="2">
    <source>
        <dbReference type="EMBL" id="QNM05204.1"/>
    </source>
</evidence>
<feature type="transmembrane region" description="Helical" evidence="1">
    <location>
        <begin position="15"/>
        <end position="37"/>
    </location>
</feature>
<dbReference type="EMBL" id="CP060634">
    <property type="protein sequence ID" value="QNM05204.1"/>
    <property type="molecule type" value="Genomic_DNA"/>
</dbReference>
<proteinExistence type="predicted"/>
<protein>
    <recommendedName>
        <fullName evidence="4">FMN-binding domain-containing protein</fullName>
    </recommendedName>
</protein>
<dbReference type="RefSeq" id="WP_147597412.1">
    <property type="nucleotide sequence ID" value="NZ_CP060634.1"/>
</dbReference>
<dbReference type="Proteomes" id="UP000515823">
    <property type="component" value="Chromosome"/>
</dbReference>
<name>A0A7G9G322_9FIRM</name>
<accession>A0A7G9G322</accession>
<reference evidence="2 3" key="1">
    <citation type="submission" date="2020-08" db="EMBL/GenBank/DDBJ databases">
        <authorList>
            <person name="Liu C."/>
            <person name="Sun Q."/>
        </authorList>
    </citation>
    <scope>NUCLEOTIDE SEQUENCE [LARGE SCALE GENOMIC DNA]</scope>
    <source>
        <strain evidence="2 3">NSJ-38</strain>
    </source>
</reference>
<gene>
    <name evidence="2" type="ORF">H9Q78_12260</name>
</gene>
<dbReference type="AlphaFoldDB" id="A0A7G9G322"/>
<sequence>MSSKTKIVVLRTKELIYTGIFVALGILLIILLVCMFAPKNKTTETNATVSQYTPGVYTSSLSLNNQAIDVEVVVDSDQIKSVRFVNLEDSVATMYPLMAPAMENLAEQVVANQGVTGLSYDQSSQYTSMALTEAISSALQKAVPKK</sequence>
<evidence type="ECO:0008006" key="4">
    <source>
        <dbReference type="Google" id="ProtNLM"/>
    </source>
</evidence>
<evidence type="ECO:0000256" key="1">
    <source>
        <dbReference type="SAM" id="Phobius"/>
    </source>
</evidence>
<organism evidence="2 3">
    <name type="scientific">Qiania dongpingensis</name>
    <dbReference type="NCBI Taxonomy" id="2763669"/>
    <lineage>
        <taxon>Bacteria</taxon>
        <taxon>Bacillati</taxon>
        <taxon>Bacillota</taxon>
        <taxon>Clostridia</taxon>
        <taxon>Lachnospirales</taxon>
        <taxon>Lachnospiraceae</taxon>
        <taxon>Qiania</taxon>
    </lineage>
</organism>